<feature type="coiled-coil region" evidence="1">
    <location>
        <begin position="348"/>
        <end position="508"/>
    </location>
</feature>
<accession>A0A2P2JB21</accession>
<dbReference type="PANTHER" id="PTHR35705:SF2">
    <property type="entry name" value="WPP DOMAIN-INTERACTING TAIL-ANCHORED PROTEIN 2"/>
    <property type="match status" value="1"/>
</dbReference>
<evidence type="ECO:0000313" key="4">
    <source>
        <dbReference type="EMBL" id="MBW90676.1"/>
    </source>
</evidence>
<dbReference type="Pfam" id="PF26581">
    <property type="entry name" value="WIT1_2_N"/>
    <property type="match status" value="1"/>
</dbReference>
<dbReference type="EMBL" id="GGEC01010194">
    <property type="protein sequence ID" value="MBW90677.1"/>
    <property type="molecule type" value="Transcribed_RNA"/>
</dbReference>
<evidence type="ECO:0000259" key="3">
    <source>
        <dbReference type="Pfam" id="PF26581"/>
    </source>
</evidence>
<protein>
    <recommendedName>
        <fullName evidence="3">WIT1/2 N-terminal helical bundle domain-containing protein</fullName>
    </recommendedName>
</protein>
<dbReference type="PANTHER" id="PTHR35705">
    <property type="entry name" value="WPP DOMAIN-INTERACTING TAIL-ANCHORED PROTEIN 1"/>
    <property type="match status" value="1"/>
</dbReference>
<keyword evidence="1" id="KW-0175">Coiled coil</keyword>
<name>A0A2P2JB21_RHIMU</name>
<proteinExistence type="predicted"/>
<feature type="coiled-coil region" evidence="1">
    <location>
        <begin position="95"/>
        <end position="146"/>
    </location>
</feature>
<feature type="region of interest" description="Disordered" evidence="2">
    <location>
        <begin position="573"/>
        <end position="600"/>
    </location>
</feature>
<reference evidence="4" key="1">
    <citation type="submission" date="2018-02" db="EMBL/GenBank/DDBJ databases">
        <title>Rhizophora mucronata_Transcriptome.</title>
        <authorList>
            <person name="Meera S.P."/>
            <person name="Sreeshan A."/>
            <person name="Augustine A."/>
        </authorList>
    </citation>
    <scope>NUCLEOTIDE SEQUENCE</scope>
    <source>
        <tissue evidence="4">Leaf</tissue>
    </source>
</reference>
<dbReference type="InterPro" id="IPR039976">
    <property type="entry name" value="WIT1/WIT2"/>
</dbReference>
<evidence type="ECO:0000256" key="1">
    <source>
        <dbReference type="SAM" id="Coils"/>
    </source>
</evidence>
<feature type="domain" description="WIT1/2 N-terminal helical bundle" evidence="3">
    <location>
        <begin position="30"/>
        <end position="164"/>
    </location>
</feature>
<sequence length="600" mass="68748">MNDHSIYSTQTDKSKLENVYIHNTRETCMLESIMKVLTEVDLDLACSSEKLVNLHVLLMHLVDWDNDLEVMAMSATSIEKALEFDLLSEILDSTVRDVENFVNDIKEEVADARNQISSCRYLTEMYTTVEEKLDDTEELLKESREHVFEVKMQSSKLQRAFSAFKLETWEDEGALELSFNGQKLYPNANLRRQTAEQHKHILRRLEKSLTREINLEKNLSSLRQNEEELKLKLHYMEQVAVRMEETAEVVWARFLEAENAAEVLMGISKELAAQLQIVHFNLNGSVQREAEVNAKLQHCIQQIGAKDAGLRKLENSIAEHIAKSSEVPTLMEKLKSLEEQLKISKLDKMNVKASNEESQEQLSEMENVVESLKESIYEAEKRAETAEAKITQLTDTNVELTEEIKFLKDSRDSDTKKVSLLEKQLRDLEIQLQQAKASSEASQEQQGMLYDAIWDMETLIEDLKSKASKAESKAESAEEQCVILSESNLELNNEINFLRSKVQKLEMSWNEANNLKAANAREIDKRSGLIMDTVMQLVRERERIHNQLLSLAKENEVLAEKLRKAERDANGTVHNNECRDNENGLNLKNGSSNETCGKSF</sequence>
<feature type="coiled-coil region" evidence="1">
    <location>
        <begin position="205"/>
        <end position="232"/>
    </location>
</feature>
<evidence type="ECO:0000256" key="2">
    <source>
        <dbReference type="SAM" id="MobiDB-lite"/>
    </source>
</evidence>
<dbReference type="EMBL" id="GGEC01010193">
    <property type="protein sequence ID" value="MBW90676.1"/>
    <property type="molecule type" value="Transcribed_RNA"/>
</dbReference>
<feature type="compositionally biased region" description="Polar residues" evidence="2">
    <location>
        <begin position="583"/>
        <end position="600"/>
    </location>
</feature>
<dbReference type="InterPro" id="IPR058610">
    <property type="entry name" value="WIT1_2_N"/>
</dbReference>
<dbReference type="SUPFAM" id="SSF57997">
    <property type="entry name" value="Tropomyosin"/>
    <property type="match status" value="1"/>
</dbReference>
<organism evidence="4">
    <name type="scientific">Rhizophora mucronata</name>
    <name type="common">Asiatic mangrove</name>
    <dbReference type="NCBI Taxonomy" id="61149"/>
    <lineage>
        <taxon>Eukaryota</taxon>
        <taxon>Viridiplantae</taxon>
        <taxon>Streptophyta</taxon>
        <taxon>Embryophyta</taxon>
        <taxon>Tracheophyta</taxon>
        <taxon>Spermatophyta</taxon>
        <taxon>Magnoliopsida</taxon>
        <taxon>eudicotyledons</taxon>
        <taxon>Gunneridae</taxon>
        <taxon>Pentapetalae</taxon>
        <taxon>rosids</taxon>
        <taxon>fabids</taxon>
        <taxon>Malpighiales</taxon>
        <taxon>Rhizophoraceae</taxon>
        <taxon>Rhizophora</taxon>
    </lineage>
</organism>
<dbReference type="AlphaFoldDB" id="A0A2P2JB21"/>